<sequence length="178" mass="20029">MLSDAQSSVPIIFLVKDGIVEDERQICDMIKNHMTNAESISPRIYTFGIDLIEPQMLKLFEKASSLVLANITMGIFNDVDEVEVCPSHIPDLSSDGPLLLSGRYKGSFSKDFEIKGVLPVFSNFVIDMKIQDAKDIPVQRICARDQIEYLTAQAWLSKDEKLEQKVAKLSLQNDFISE</sequence>
<protein>
    <submittedName>
        <fullName evidence="1">Uncharacterized protein</fullName>
    </submittedName>
</protein>
<proteinExistence type="predicted"/>
<organism evidence="1">
    <name type="scientific">Glycine soja</name>
    <name type="common">Wild soybean</name>
    <dbReference type="NCBI Taxonomy" id="3848"/>
    <lineage>
        <taxon>Eukaryota</taxon>
        <taxon>Viridiplantae</taxon>
        <taxon>Streptophyta</taxon>
        <taxon>Embryophyta</taxon>
        <taxon>Tracheophyta</taxon>
        <taxon>Spermatophyta</taxon>
        <taxon>Magnoliopsida</taxon>
        <taxon>eudicotyledons</taxon>
        <taxon>Gunneridae</taxon>
        <taxon>Pentapetalae</taxon>
        <taxon>rosids</taxon>
        <taxon>fabids</taxon>
        <taxon>Fabales</taxon>
        <taxon>Fabaceae</taxon>
        <taxon>Papilionoideae</taxon>
        <taxon>50 kb inversion clade</taxon>
        <taxon>NPAAA clade</taxon>
        <taxon>indigoferoid/millettioid clade</taxon>
        <taxon>Phaseoleae</taxon>
        <taxon>Glycine</taxon>
        <taxon>Glycine subgen. Soja</taxon>
    </lineage>
</organism>
<dbReference type="Proteomes" id="UP000053555">
    <property type="component" value="Unassembled WGS sequence"/>
</dbReference>
<evidence type="ECO:0000313" key="1">
    <source>
        <dbReference type="EMBL" id="KHN06057.1"/>
    </source>
</evidence>
<name>A0A0B2PEP0_GLYSO</name>
<dbReference type="PANTHER" id="PTHR46503:SF17">
    <property type="entry name" value="INTER-ALPHA-TRYPSIN INHIBITOR HEAVY CHAIN-LIKE PROTEIN"/>
    <property type="match status" value="1"/>
</dbReference>
<dbReference type="AlphaFoldDB" id="A0A0B2PEP0"/>
<accession>A0A0B2PEP0</accession>
<dbReference type="EMBL" id="KN667747">
    <property type="protein sequence ID" value="KHN06057.1"/>
    <property type="molecule type" value="Genomic_DNA"/>
</dbReference>
<gene>
    <name evidence="1" type="ORF">glysoja_035963</name>
</gene>
<dbReference type="PANTHER" id="PTHR46503">
    <property type="entry name" value="INTER-ALPHA-TRYPSIN INHIBITOR HEAVY CHAIN-LIKE PROTEIN"/>
    <property type="match status" value="1"/>
</dbReference>
<reference evidence="1" key="1">
    <citation type="submission" date="2014-07" db="EMBL/GenBank/DDBJ databases">
        <title>Identification of a novel salt tolerance gene in wild soybean by whole-genome sequencing.</title>
        <authorList>
            <person name="Lam H.-M."/>
            <person name="Qi X."/>
            <person name="Li M.-W."/>
            <person name="Liu X."/>
            <person name="Xie M."/>
            <person name="Ni M."/>
            <person name="Xu X."/>
        </authorList>
    </citation>
    <scope>NUCLEOTIDE SEQUENCE [LARGE SCALE GENOMIC DNA]</scope>
    <source>
        <tissue evidence="1">Root</tissue>
    </source>
</reference>